<dbReference type="Pfam" id="PF01256">
    <property type="entry name" value="Carb_kinase"/>
    <property type="match status" value="1"/>
</dbReference>
<dbReference type="NCBIfam" id="TIGR00196">
    <property type="entry name" value="yjeF_cterm"/>
    <property type="match status" value="1"/>
</dbReference>
<dbReference type="SUPFAM" id="SSF53613">
    <property type="entry name" value="Ribokinase-like"/>
    <property type="match status" value="1"/>
</dbReference>
<comment type="catalytic activity">
    <reaction evidence="6">
        <text>(6S)-NADHX + ADP = AMP + phosphate + NADH + H(+)</text>
        <dbReference type="Rhea" id="RHEA:32223"/>
        <dbReference type="ChEBI" id="CHEBI:15378"/>
        <dbReference type="ChEBI" id="CHEBI:43474"/>
        <dbReference type="ChEBI" id="CHEBI:57945"/>
        <dbReference type="ChEBI" id="CHEBI:64074"/>
        <dbReference type="ChEBI" id="CHEBI:456215"/>
        <dbReference type="ChEBI" id="CHEBI:456216"/>
        <dbReference type="EC" id="4.2.1.136"/>
    </reaction>
</comment>
<evidence type="ECO:0000256" key="4">
    <source>
        <dbReference type="ARBA" id="ARBA00023027"/>
    </source>
</evidence>
<evidence type="ECO:0000256" key="5">
    <source>
        <dbReference type="ARBA" id="ARBA00023239"/>
    </source>
</evidence>
<feature type="domain" description="YjeF C-terminal" evidence="7">
    <location>
        <begin position="11"/>
        <end position="292"/>
    </location>
</feature>
<dbReference type="PANTHER" id="PTHR12592:SF0">
    <property type="entry name" value="ATP-DEPENDENT (S)-NAD(P)H-HYDRATE DEHYDRATASE"/>
    <property type="match status" value="1"/>
</dbReference>
<evidence type="ECO:0000313" key="9">
    <source>
        <dbReference type="Proteomes" id="UP001499841"/>
    </source>
</evidence>
<feature type="binding site" evidence="6">
    <location>
        <position position="232"/>
    </location>
    <ligand>
        <name>AMP</name>
        <dbReference type="ChEBI" id="CHEBI:456215"/>
    </ligand>
</feature>
<keyword evidence="1 6" id="KW-0547">Nucleotide-binding</keyword>
<feature type="binding site" evidence="6">
    <location>
        <position position="46"/>
    </location>
    <ligand>
        <name>(6S)-NADPHX</name>
        <dbReference type="ChEBI" id="CHEBI:64076"/>
    </ligand>
</feature>
<evidence type="ECO:0000313" key="8">
    <source>
        <dbReference type="EMBL" id="GAA3509325.1"/>
    </source>
</evidence>
<organism evidence="8 9">
    <name type="scientific">Georgenia daeguensis</name>
    <dbReference type="NCBI Taxonomy" id="908355"/>
    <lineage>
        <taxon>Bacteria</taxon>
        <taxon>Bacillati</taxon>
        <taxon>Actinomycetota</taxon>
        <taxon>Actinomycetes</taxon>
        <taxon>Micrococcales</taxon>
        <taxon>Bogoriellaceae</taxon>
        <taxon>Georgenia</taxon>
    </lineage>
</organism>
<comment type="function">
    <text evidence="6">Catalyzes the dehydration of the S-form of NAD(P)HX at the expense of ADP, which is converted to AMP. Together with NAD(P)HX epimerase, which catalyzes the epimerization of the S- and R-forms, the enzyme allows the repair of both epimers of NAD(P)HX, a damaged form of NAD(P)H that is a result of enzymatic or heat-dependent hydration.</text>
</comment>
<comment type="similarity">
    <text evidence="6">Belongs to the NnrD/CARKD family.</text>
</comment>
<dbReference type="EMBL" id="BAABBA010000024">
    <property type="protein sequence ID" value="GAA3509325.1"/>
    <property type="molecule type" value="Genomic_DNA"/>
</dbReference>
<feature type="binding site" evidence="6">
    <location>
        <position position="117"/>
    </location>
    <ligand>
        <name>(6S)-NADPHX</name>
        <dbReference type="ChEBI" id="CHEBI:64076"/>
    </ligand>
</feature>
<dbReference type="RefSeq" id="WP_345044234.1">
    <property type="nucleotide sequence ID" value="NZ_BAABBA010000024.1"/>
</dbReference>
<evidence type="ECO:0000256" key="3">
    <source>
        <dbReference type="ARBA" id="ARBA00022857"/>
    </source>
</evidence>
<evidence type="ECO:0000259" key="7">
    <source>
        <dbReference type="PROSITE" id="PS51383"/>
    </source>
</evidence>
<evidence type="ECO:0000256" key="6">
    <source>
        <dbReference type="HAMAP-Rule" id="MF_01965"/>
    </source>
</evidence>
<keyword evidence="4 6" id="KW-0520">NAD</keyword>
<evidence type="ECO:0000256" key="2">
    <source>
        <dbReference type="ARBA" id="ARBA00022840"/>
    </source>
</evidence>
<keyword evidence="2 6" id="KW-0067">ATP-binding</keyword>
<keyword evidence="9" id="KW-1185">Reference proteome</keyword>
<comment type="subunit">
    <text evidence="6">Homotetramer.</text>
</comment>
<dbReference type="EC" id="4.2.1.136" evidence="6"/>
<dbReference type="PROSITE" id="PS51383">
    <property type="entry name" value="YJEF_C_3"/>
    <property type="match status" value="1"/>
</dbReference>
<dbReference type="InterPro" id="IPR029056">
    <property type="entry name" value="Ribokinase-like"/>
</dbReference>
<dbReference type="Proteomes" id="UP001499841">
    <property type="component" value="Unassembled WGS sequence"/>
</dbReference>
<dbReference type="Gene3D" id="3.40.1190.20">
    <property type="match status" value="1"/>
</dbReference>
<name>A0ABP6UIX4_9MICO</name>
<accession>A0ABP6UIX4</accession>
<gene>
    <name evidence="6" type="primary">nnrD</name>
    <name evidence="8" type="ORF">GCM10022262_35740</name>
</gene>
<comment type="catalytic activity">
    <reaction evidence="6">
        <text>(6S)-NADPHX + ADP = AMP + phosphate + NADPH + H(+)</text>
        <dbReference type="Rhea" id="RHEA:32235"/>
        <dbReference type="ChEBI" id="CHEBI:15378"/>
        <dbReference type="ChEBI" id="CHEBI:43474"/>
        <dbReference type="ChEBI" id="CHEBI:57783"/>
        <dbReference type="ChEBI" id="CHEBI:64076"/>
        <dbReference type="ChEBI" id="CHEBI:456215"/>
        <dbReference type="ChEBI" id="CHEBI:456216"/>
        <dbReference type="EC" id="4.2.1.136"/>
    </reaction>
</comment>
<dbReference type="InterPro" id="IPR000631">
    <property type="entry name" value="CARKD"/>
</dbReference>
<reference evidence="9" key="1">
    <citation type="journal article" date="2019" name="Int. J. Syst. Evol. Microbiol.">
        <title>The Global Catalogue of Microorganisms (GCM) 10K type strain sequencing project: providing services to taxonomists for standard genome sequencing and annotation.</title>
        <authorList>
            <consortium name="The Broad Institute Genomics Platform"/>
            <consortium name="The Broad Institute Genome Sequencing Center for Infectious Disease"/>
            <person name="Wu L."/>
            <person name="Ma J."/>
        </authorList>
    </citation>
    <scope>NUCLEOTIDE SEQUENCE [LARGE SCALE GENOMIC DNA]</scope>
    <source>
        <strain evidence="9">JCM 17459</strain>
    </source>
</reference>
<feature type="binding site" evidence="6">
    <location>
        <position position="233"/>
    </location>
    <ligand>
        <name>(6S)-NADPHX</name>
        <dbReference type="ChEBI" id="CHEBI:64076"/>
    </ligand>
</feature>
<protein>
    <recommendedName>
        <fullName evidence="6">ADP-dependent (S)-NAD(P)H-hydrate dehydratase</fullName>
        <ecNumber evidence="6">4.2.1.136</ecNumber>
    </recommendedName>
    <alternativeName>
        <fullName evidence="6">ADP-dependent NAD(P)HX dehydratase</fullName>
    </alternativeName>
</protein>
<comment type="cofactor">
    <cofactor evidence="6">
        <name>Mg(2+)</name>
        <dbReference type="ChEBI" id="CHEBI:18420"/>
    </cofactor>
</comment>
<dbReference type="PANTHER" id="PTHR12592">
    <property type="entry name" value="ATP-DEPENDENT (S)-NAD(P)H-HYDRATE DEHYDRATASE FAMILY MEMBER"/>
    <property type="match status" value="1"/>
</dbReference>
<dbReference type="HAMAP" id="MF_01965">
    <property type="entry name" value="NADHX_dehydratase"/>
    <property type="match status" value="1"/>
</dbReference>
<sequence length="294" mass="29600">MTGAAQRAEPVVPALLRAWPIPEPHGSKYGRGQVLVVGGARATPGAAMLAGLAALRVGGGRLTLAVARSVAPAVAVAVPEAGVRGLAEDDGGDVTGTDADVLAKDAGRADVVLLGPGLGEPGGTLALLRGLVPHVPPEVPVVLDAFALGVLADAPDDVLDALRGRLVLTPNLVELARLLGREEIEDDDAADAVVETAGRFDAVVCGHGFVSAGDRLWRKTTGHTGLGTSGSGDVMGGALAGLVARGADPAQAAVWAMHLHAAAGDSLTARVGKVGFLARELLDELPHRLHELSA</sequence>
<comment type="caution">
    <text evidence="8">The sequence shown here is derived from an EMBL/GenBank/DDBJ whole genome shotgun (WGS) entry which is preliminary data.</text>
</comment>
<comment type="caution">
    <text evidence="6">Lacks conserved residue(s) required for the propagation of feature annotation.</text>
</comment>
<keyword evidence="3 6" id="KW-0521">NADP</keyword>
<evidence type="ECO:0000256" key="1">
    <source>
        <dbReference type="ARBA" id="ARBA00022741"/>
    </source>
</evidence>
<proteinExistence type="inferred from homology"/>
<keyword evidence="5 6" id="KW-0456">Lyase</keyword>